<dbReference type="GO" id="GO:0140096">
    <property type="term" value="F:catalytic activity, acting on a protein"/>
    <property type="evidence" value="ECO:0007669"/>
    <property type="project" value="UniProtKB-ARBA"/>
</dbReference>
<protein>
    <submittedName>
        <fullName evidence="4">Protein-tyrosine phosphatase-like protein</fullName>
    </submittedName>
</protein>
<dbReference type="SUPFAM" id="SSF52799">
    <property type="entry name" value="(Phosphotyrosine protein) phosphatases II"/>
    <property type="match status" value="1"/>
</dbReference>
<dbReference type="GO" id="GO:0005737">
    <property type="term" value="C:cytoplasm"/>
    <property type="evidence" value="ECO:0007669"/>
    <property type="project" value="TreeGrafter"/>
</dbReference>
<dbReference type="InterPro" id="IPR000340">
    <property type="entry name" value="Dual-sp_phosphatase_cat-dom"/>
</dbReference>
<evidence type="ECO:0000313" key="4">
    <source>
        <dbReference type="EMBL" id="KAK0712157.1"/>
    </source>
</evidence>
<dbReference type="InterPro" id="IPR052449">
    <property type="entry name" value="STYX-Interacting_Phosphatase"/>
</dbReference>
<dbReference type="SMART" id="SM00195">
    <property type="entry name" value="DSPc"/>
    <property type="match status" value="1"/>
</dbReference>
<proteinExistence type="inferred from homology"/>
<dbReference type="AlphaFoldDB" id="A0AA40AA92"/>
<dbReference type="GO" id="GO:0070372">
    <property type="term" value="P:regulation of ERK1 and ERK2 cascade"/>
    <property type="evidence" value="ECO:0007669"/>
    <property type="project" value="TreeGrafter"/>
</dbReference>
<dbReference type="CDD" id="cd14498">
    <property type="entry name" value="DSP"/>
    <property type="match status" value="1"/>
</dbReference>
<dbReference type="Pfam" id="PF00782">
    <property type="entry name" value="DSPc"/>
    <property type="match status" value="1"/>
</dbReference>
<evidence type="ECO:0000259" key="3">
    <source>
        <dbReference type="PROSITE" id="PS50056"/>
    </source>
</evidence>
<evidence type="ECO:0000256" key="1">
    <source>
        <dbReference type="ARBA" id="ARBA00009649"/>
    </source>
</evidence>
<dbReference type="PANTHER" id="PTHR46588">
    <property type="entry name" value="SERINE/THREONINE/TYROSINE-INTERACTING PROTEIN"/>
    <property type="match status" value="1"/>
</dbReference>
<dbReference type="InterPro" id="IPR020422">
    <property type="entry name" value="TYR_PHOSPHATASE_DUAL_dom"/>
</dbReference>
<dbReference type="GO" id="GO:1990444">
    <property type="term" value="F:F-box domain binding"/>
    <property type="evidence" value="ECO:0007669"/>
    <property type="project" value="TreeGrafter"/>
</dbReference>
<dbReference type="PROSITE" id="PS50056">
    <property type="entry name" value="TYR_PHOSPHATASE_2"/>
    <property type="match status" value="1"/>
</dbReference>
<feature type="region of interest" description="Disordered" evidence="2">
    <location>
        <begin position="1"/>
        <end position="28"/>
    </location>
</feature>
<evidence type="ECO:0000313" key="5">
    <source>
        <dbReference type="Proteomes" id="UP001172159"/>
    </source>
</evidence>
<feature type="region of interest" description="Disordered" evidence="2">
    <location>
        <begin position="285"/>
        <end position="335"/>
    </location>
</feature>
<feature type="region of interest" description="Disordered" evidence="2">
    <location>
        <begin position="257"/>
        <end position="276"/>
    </location>
</feature>
<comment type="similarity">
    <text evidence="1">Belongs to the protein-tyrosine phosphatase family. Non-receptor class subfamily.</text>
</comment>
<dbReference type="PANTHER" id="PTHR46588:SF1">
    <property type="entry name" value="SERINE_THREONINE_TYROSINE-INTERACTING PROTEIN"/>
    <property type="match status" value="1"/>
</dbReference>
<dbReference type="InterPro" id="IPR029021">
    <property type="entry name" value="Prot-tyrosine_phosphatase-like"/>
</dbReference>
<dbReference type="GO" id="GO:0062026">
    <property type="term" value="P:negative regulation of SCF-dependent proteasomal ubiquitin-dependent catabolic process"/>
    <property type="evidence" value="ECO:0007669"/>
    <property type="project" value="TreeGrafter"/>
</dbReference>
<feature type="domain" description="Tyrosine specific protein phosphatases" evidence="3">
    <location>
        <begin position="174"/>
        <end position="241"/>
    </location>
</feature>
<dbReference type="InterPro" id="IPR000387">
    <property type="entry name" value="Tyr_Pase_dom"/>
</dbReference>
<reference evidence="4" key="1">
    <citation type="submission" date="2023-06" db="EMBL/GenBank/DDBJ databases">
        <title>Genome-scale phylogeny and comparative genomics of the fungal order Sordariales.</title>
        <authorList>
            <consortium name="Lawrence Berkeley National Laboratory"/>
            <person name="Hensen N."/>
            <person name="Bonometti L."/>
            <person name="Westerberg I."/>
            <person name="Brannstrom I.O."/>
            <person name="Guillou S."/>
            <person name="Cros-Aarteil S."/>
            <person name="Calhoun S."/>
            <person name="Haridas S."/>
            <person name="Kuo A."/>
            <person name="Mondo S."/>
            <person name="Pangilinan J."/>
            <person name="Riley R."/>
            <person name="Labutti K."/>
            <person name="Andreopoulos B."/>
            <person name="Lipzen A."/>
            <person name="Chen C."/>
            <person name="Yanf M."/>
            <person name="Daum C."/>
            <person name="Ng V."/>
            <person name="Clum A."/>
            <person name="Steindorff A."/>
            <person name="Ohm R."/>
            <person name="Martin F."/>
            <person name="Silar P."/>
            <person name="Natvig D."/>
            <person name="Lalanne C."/>
            <person name="Gautier V."/>
            <person name="Ament-Velasquez S.L."/>
            <person name="Kruys A."/>
            <person name="Hutchinson M.I."/>
            <person name="Powell A.J."/>
            <person name="Barry K."/>
            <person name="Miller A.N."/>
            <person name="Grigoriev I.V."/>
            <person name="Debuchy R."/>
            <person name="Gladieux P."/>
            <person name="Thoren M.H."/>
            <person name="Johannesson H."/>
        </authorList>
    </citation>
    <scope>NUCLEOTIDE SEQUENCE</scope>
    <source>
        <strain evidence="4">CBS 540.89</strain>
    </source>
</reference>
<dbReference type="Proteomes" id="UP001172159">
    <property type="component" value="Unassembled WGS sequence"/>
</dbReference>
<name>A0AA40AA92_9PEZI</name>
<dbReference type="Gene3D" id="3.90.190.10">
    <property type="entry name" value="Protein tyrosine phosphatase superfamily"/>
    <property type="match status" value="1"/>
</dbReference>
<feature type="compositionally biased region" description="Basic and acidic residues" evidence="2">
    <location>
        <begin position="306"/>
        <end position="324"/>
    </location>
</feature>
<gene>
    <name evidence="4" type="ORF">B0T21DRAFT_376042</name>
</gene>
<accession>A0AA40AA92</accession>
<organism evidence="4 5">
    <name type="scientific">Apiosordaria backusii</name>
    <dbReference type="NCBI Taxonomy" id="314023"/>
    <lineage>
        <taxon>Eukaryota</taxon>
        <taxon>Fungi</taxon>
        <taxon>Dikarya</taxon>
        <taxon>Ascomycota</taxon>
        <taxon>Pezizomycotina</taxon>
        <taxon>Sordariomycetes</taxon>
        <taxon>Sordariomycetidae</taxon>
        <taxon>Sordariales</taxon>
        <taxon>Lasiosphaeriaceae</taxon>
        <taxon>Apiosordaria</taxon>
    </lineage>
</organism>
<sequence>MDPEYEKSPIAEGVVRSAGTMHRPPSPPYIHVPPILPRSIDPGTMPIHPSNPDLTAFGRQSDLTDEELQQLHNYLDNQQATDSSHKWQYAHRRLAQSILDFLYLGPTSVTKDRDFLREKGITLILGIRDSRFAGILRNIERAAEEVGIAADTIDVPYQQKPVGLFGLAVQKINAHLVAVARSDPSGQRKGKVLVVCETGNDRSATFVAAYLMCMFSLDLVQAVQFVTLQRFCVTFTDDDKLLLQTYQDILQAKRDVTKTREQRRVGGQGGQDNVGSMIKRRLSRAASSLQGQTQEPGDDTSMESDGEYRDDLERFKGGEEDGARRAFAPFISRED</sequence>
<keyword evidence="5" id="KW-1185">Reference proteome</keyword>
<feature type="compositionally biased region" description="Polar residues" evidence="2">
    <location>
        <begin position="285"/>
        <end position="295"/>
    </location>
</feature>
<dbReference type="EMBL" id="JAUKTV010000016">
    <property type="protein sequence ID" value="KAK0712157.1"/>
    <property type="molecule type" value="Genomic_DNA"/>
</dbReference>
<dbReference type="GO" id="GO:0005654">
    <property type="term" value="C:nucleoplasm"/>
    <property type="evidence" value="ECO:0007669"/>
    <property type="project" value="TreeGrafter"/>
</dbReference>
<evidence type="ECO:0000256" key="2">
    <source>
        <dbReference type="SAM" id="MobiDB-lite"/>
    </source>
</evidence>
<comment type="caution">
    <text evidence="4">The sequence shown here is derived from an EMBL/GenBank/DDBJ whole genome shotgun (WGS) entry which is preliminary data.</text>
</comment>
<feature type="compositionally biased region" description="Acidic residues" evidence="2">
    <location>
        <begin position="296"/>
        <end position="305"/>
    </location>
</feature>